<dbReference type="SMART" id="SM00388">
    <property type="entry name" value="HisKA"/>
    <property type="match status" value="1"/>
</dbReference>
<dbReference type="GO" id="GO:0000155">
    <property type="term" value="F:phosphorelay sensor kinase activity"/>
    <property type="evidence" value="ECO:0007669"/>
    <property type="project" value="InterPro"/>
</dbReference>
<keyword evidence="13" id="KW-1185">Reference proteome</keyword>
<evidence type="ECO:0000256" key="1">
    <source>
        <dbReference type="ARBA" id="ARBA00000085"/>
    </source>
</evidence>
<evidence type="ECO:0000313" key="13">
    <source>
        <dbReference type="Proteomes" id="UP000295729"/>
    </source>
</evidence>
<dbReference type="PRINTS" id="PR00344">
    <property type="entry name" value="BCTRLSENSOR"/>
</dbReference>
<keyword evidence="5" id="KW-0808">Transferase</keyword>
<dbReference type="EMBL" id="SNZA01000003">
    <property type="protein sequence ID" value="TDR13175.1"/>
    <property type="molecule type" value="Genomic_DNA"/>
</dbReference>
<dbReference type="PROSITE" id="PS50109">
    <property type="entry name" value="HIS_KIN"/>
    <property type="match status" value="1"/>
</dbReference>
<dbReference type="SUPFAM" id="SSF55874">
    <property type="entry name" value="ATPase domain of HSP90 chaperone/DNA topoisomerase II/histidine kinase"/>
    <property type="match status" value="1"/>
</dbReference>
<feature type="domain" description="Histidine kinase" evidence="11">
    <location>
        <begin position="230"/>
        <end position="422"/>
    </location>
</feature>
<dbReference type="PANTHER" id="PTHR45436">
    <property type="entry name" value="SENSOR HISTIDINE KINASE YKOH"/>
    <property type="match status" value="1"/>
</dbReference>
<keyword evidence="6 10" id="KW-0812">Transmembrane</keyword>
<dbReference type="CDD" id="cd00082">
    <property type="entry name" value="HisKA"/>
    <property type="match status" value="1"/>
</dbReference>
<dbReference type="GO" id="GO:0005886">
    <property type="term" value="C:plasma membrane"/>
    <property type="evidence" value="ECO:0007669"/>
    <property type="project" value="TreeGrafter"/>
</dbReference>
<evidence type="ECO:0000256" key="7">
    <source>
        <dbReference type="ARBA" id="ARBA00022777"/>
    </source>
</evidence>
<dbReference type="Gene3D" id="3.30.565.10">
    <property type="entry name" value="Histidine kinase-like ATPase, C-terminal domain"/>
    <property type="match status" value="1"/>
</dbReference>
<keyword evidence="9 10" id="KW-0472">Membrane</keyword>
<dbReference type="InterPro" id="IPR036097">
    <property type="entry name" value="HisK_dim/P_sf"/>
</dbReference>
<name>A0A4R6X2N8_9GAMM</name>
<comment type="subcellular location">
    <subcellularLocation>
        <location evidence="2">Membrane</location>
    </subcellularLocation>
</comment>
<dbReference type="PANTHER" id="PTHR45436:SF16">
    <property type="entry name" value="HISTIDINE KINASE"/>
    <property type="match status" value="1"/>
</dbReference>
<dbReference type="InterPro" id="IPR003594">
    <property type="entry name" value="HATPase_dom"/>
</dbReference>
<dbReference type="AlphaFoldDB" id="A0A4R6X2N8"/>
<feature type="transmembrane region" description="Helical" evidence="10">
    <location>
        <begin position="142"/>
        <end position="164"/>
    </location>
</feature>
<evidence type="ECO:0000259" key="11">
    <source>
        <dbReference type="PROSITE" id="PS50109"/>
    </source>
</evidence>
<dbReference type="Pfam" id="PF02518">
    <property type="entry name" value="HATPase_c"/>
    <property type="match status" value="1"/>
</dbReference>
<evidence type="ECO:0000256" key="4">
    <source>
        <dbReference type="ARBA" id="ARBA00022553"/>
    </source>
</evidence>
<dbReference type="InterPro" id="IPR036890">
    <property type="entry name" value="HATPase_C_sf"/>
</dbReference>
<comment type="catalytic activity">
    <reaction evidence="1">
        <text>ATP + protein L-histidine = ADP + protein N-phospho-L-histidine.</text>
        <dbReference type="EC" id="2.7.13.3"/>
    </reaction>
</comment>
<dbReference type="SMART" id="SM00387">
    <property type="entry name" value="HATPase_c"/>
    <property type="match status" value="1"/>
</dbReference>
<dbReference type="SUPFAM" id="SSF47384">
    <property type="entry name" value="Homodimeric domain of signal transducing histidine kinase"/>
    <property type="match status" value="1"/>
</dbReference>
<dbReference type="InterPro" id="IPR050428">
    <property type="entry name" value="TCS_sensor_his_kinase"/>
</dbReference>
<feature type="transmembrane region" description="Helical" evidence="10">
    <location>
        <begin position="15"/>
        <end position="40"/>
    </location>
</feature>
<dbReference type="EC" id="2.7.13.3" evidence="3"/>
<evidence type="ECO:0000256" key="2">
    <source>
        <dbReference type="ARBA" id="ARBA00004370"/>
    </source>
</evidence>
<gene>
    <name evidence="12" type="ORF">C8D85_2049</name>
</gene>
<accession>A0A4R6X2N8</accession>
<evidence type="ECO:0000256" key="10">
    <source>
        <dbReference type="SAM" id="Phobius"/>
    </source>
</evidence>
<dbReference type="Gene3D" id="6.10.340.10">
    <property type="match status" value="1"/>
</dbReference>
<dbReference type="Gene3D" id="1.10.287.130">
    <property type="match status" value="1"/>
</dbReference>
<dbReference type="InterPro" id="IPR003661">
    <property type="entry name" value="HisK_dim/P_dom"/>
</dbReference>
<evidence type="ECO:0000256" key="9">
    <source>
        <dbReference type="ARBA" id="ARBA00023136"/>
    </source>
</evidence>
<keyword evidence="8 10" id="KW-1133">Transmembrane helix</keyword>
<reference evidence="12 13" key="1">
    <citation type="submission" date="2019-03" db="EMBL/GenBank/DDBJ databases">
        <title>Genomic Encyclopedia of Type Strains, Phase IV (KMG-IV): sequencing the most valuable type-strain genomes for metagenomic binning, comparative biology and taxonomic classification.</title>
        <authorList>
            <person name="Goeker M."/>
        </authorList>
    </citation>
    <scope>NUCLEOTIDE SEQUENCE [LARGE SCALE GENOMIC DNA]</scope>
    <source>
        <strain evidence="12 13">DSM 5604</strain>
    </source>
</reference>
<keyword evidence="4" id="KW-0597">Phosphoprotein</keyword>
<evidence type="ECO:0000256" key="8">
    <source>
        <dbReference type="ARBA" id="ARBA00022989"/>
    </source>
</evidence>
<evidence type="ECO:0000256" key="3">
    <source>
        <dbReference type="ARBA" id="ARBA00012438"/>
    </source>
</evidence>
<dbReference type="RefSeq" id="WP_211342174.1">
    <property type="nucleotide sequence ID" value="NZ_SNZA01000003.1"/>
</dbReference>
<dbReference type="InterPro" id="IPR004358">
    <property type="entry name" value="Sig_transdc_His_kin-like_C"/>
</dbReference>
<evidence type="ECO:0000256" key="5">
    <source>
        <dbReference type="ARBA" id="ARBA00022679"/>
    </source>
</evidence>
<dbReference type="Pfam" id="PF00512">
    <property type="entry name" value="HisKA"/>
    <property type="match status" value="1"/>
</dbReference>
<dbReference type="Proteomes" id="UP000295729">
    <property type="component" value="Unassembled WGS sequence"/>
</dbReference>
<dbReference type="InterPro" id="IPR005467">
    <property type="entry name" value="His_kinase_dom"/>
</dbReference>
<keyword evidence="7 12" id="KW-0418">Kinase</keyword>
<evidence type="ECO:0000313" key="12">
    <source>
        <dbReference type="EMBL" id="TDR13175.1"/>
    </source>
</evidence>
<evidence type="ECO:0000256" key="6">
    <source>
        <dbReference type="ARBA" id="ARBA00022692"/>
    </source>
</evidence>
<sequence length="424" mass="46949">MPSFFQNTKSMTGRLAVFFTLVAIVVGIFCVALISLVLTWSEDRVGERRIMIDKQQAIQYFLAHPKETSVQLDTLTSAFHGWQDVPAALQTELKDQGDFLGETGEGEDSRMILSTTFTLRGAEQQLILVSRIEEIEITQQEFINVIAIVLGLVVLLIGAFTAILTRISKSLIRPVNDLCEQLEQHQGNIHHAFQVPSGAAQEFQTLTQTLNQYRTEMDQLIKREQAFARYASHELRTPLTVMKGSSSLLAKETSTPFAKRQLGRIQHATEQMLTMVDALLGLVRYEKSQTNAPLRTIEANEILNIVQKNQAQADAKKLQLRSDIHGSPMTQATPAILEMVLGNLLRNSIAASSSGDITVSMTDTSITVTDEGEGYAPSENSTGHGLGLLIVQDLCQRYGWGFSIRNRMEGGCEATLRLPVITLE</sequence>
<proteinExistence type="predicted"/>
<protein>
    <recommendedName>
        <fullName evidence="3">histidine kinase</fullName>
        <ecNumber evidence="3">2.7.13.3</ecNumber>
    </recommendedName>
</protein>
<organism evidence="12 13">
    <name type="scientific">Marinomonas communis</name>
    <dbReference type="NCBI Taxonomy" id="28254"/>
    <lineage>
        <taxon>Bacteria</taxon>
        <taxon>Pseudomonadati</taxon>
        <taxon>Pseudomonadota</taxon>
        <taxon>Gammaproteobacteria</taxon>
        <taxon>Oceanospirillales</taxon>
        <taxon>Oceanospirillaceae</taxon>
        <taxon>Marinomonas</taxon>
    </lineage>
</organism>
<comment type="caution">
    <text evidence="12">The sequence shown here is derived from an EMBL/GenBank/DDBJ whole genome shotgun (WGS) entry which is preliminary data.</text>
</comment>